<sequence length="278" mass="30739">MAGFGAAVESLVETYTRCLRLLEKLHLGGGDEQSAHEQKARLGSQVRSDRSLIRRTYRSKLSRRGSAFEVGDAPATSSLKRVARKLRAALTAAIALLARDRARPKSLDYASLTTVSTDTRRDALRTMTSLSARLSLPKGDVGSRASRGTTSSTSKGSRRTRRGEGASSSPSGKSRSREKVGRPRQSRDHQREAHQHCLAREKKRKQGSKRFSSTTFSSQSTKLGEIRPRRRGGGEHGDSWGYHAEVTYPLPYPWVDAVEAPGNDKRSKGRFWGLFGRR</sequence>
<evidence type="ECO:0000313" key="7">
    <source>
        <dbReference type="Proteomes" id="UP000245956"/>
    </source>
</evidence>
<dbReference type="OrthoDB" id="5226911at2759"/>
<protein>
    <submittedName>
        <fullName evidence="3">Uncharacterized protein</fullName>
    </submittedName>
</protein>
<dbReference type="EMBL" id="LSBH01000001">
    <property type="protein sequence ID" value="OAQ86516.1"/>
    <property type="molecule type" value="Genomic_DNA"/>
</dbReference>
<accession>A0A179H8C3</accession>
<feature type="compositionally biased region" description="Basic and acidic residues" evidence="1">
    <location>
        <begin position="224"/>
        <end position="238"/>
    </location>
</feature>
<dbReference type="EMBL" id="LSBI01000001">
    <property type="protein sequence ID" value="OAQ94479.1"/>
    <property type="molecule type" value="Genomic_DNA"/>
</dbReference>
<evidence type="ECO:0000313" key="2">
    <source>
        <dbReference type="EMBL" id="KAK4077591.1"/>
    </source>
</evidence>
<dbReference type="STRING" id="33203.A0A179H8C3"/>
<name>A0A179H8C3_PURLI</name>
<dbReference type="Proteomes" id="UP001287286">
    <property type="component" value="Unassembled WGS sequence"/>
</dbReference>
<feature type="compositionally biased region" description="Low complexity" evidence="1">
    <location>
        <begin position="142"/>
        <end position="155"/>
    </location>
</feature>
<feature type="compositionally biased region" description="Low complexity" evidence="1">
    <location>
        <begin position="211"/>
        <end position="221"/>
    </location>
</feature>
<evidence type="ECO:0000313" key="8">
    <source>
        <dbReference type="Proteomes" id="UP001287286"/>
    </source>
</evidence>
<gene>
    <name evidence="5" type="ORF">PCL_12316</name>
    <name evidence="2" type="ORF">Purlil1_12311</name>
    <name evidence="3" type="ORF">VFPBJ_00556</name>
    <name evidence="4" type="ORF">VFPFJ_00588</name>
</gene>
<dbReference type="Proteomes" id="UP000245956">
    <property type="component" value="Unassembled WGS sequence"/>
</dbReference>
<evidence type="ECO:0000313" key="3">
    <source>
        <dbReference type="EMBL" id="OAQ86516.1"/>
    </source>
</evidence>
<dbReference type="Proteomes" id="UP000078340">
    <property type="component" value="Unassembled WGS sequence"/>
</dbReference>
<reference evidence="2 8" key="5">
    <citation type="journal article" date="2024" name="Microbiol. Resour. Announc.">
        <title>Genome annotations for the ascomycete fungi Trichoderma harzianum, Trichoderma aggressivum, and Purpureocillium lilacinum.</title>
        <authorList>
            <person name="Beijen E.P.W."/>
            <person name="Ohm R.A."/>
        </authorList>
    </citation>
    <scope>NUCLEOTIDE SEQUENCE [LARGE SCALE GENOMIC DNA]</scope>
    <source>
        <strain evidence="2 8">CBS 150709</strain>
    </source>
</reference>
<feature type="region of interest" description="Disordered" evidence="1">
    <location>
        <begin position="128"/>
        <end position="239"/>
    </location>
</feature>
<proteinExistence type="predicted"/>
<evidence type="ECO:0000256" key="1">
    <source>
        <dbReference type="SAM" id="MobiDB-lite"/>
    </source>
</evidence>
<reference evidence="5 7" key="2">
    <citation type="journal article" date="2016" name="Front. Microbiol.">
        <title>Genome and transcriptome sequences reveal the specific parasitism of the nematophagous Purpureocillium lilacinum 36-1.</title>
        <authorList>
            <person name="Xie J."/>
            <person name="Li S."/>
            <person name="Mo C."/>
            <person name="Xiao X."/>
            <person name="Peng D."/>
            <person name="Wang G."/>
            <person name="Xiao Y."/>
        </authorList>
    </citation>
    <scope>NUCLEOTIDE SEQUENCE [LARGE SCALE GENOMIC DNA]</scope>
    <source>
        <strain evidence="5 7">36-1</strain>
    </source>
</reference>
<evidence type="ECO:0000313" key="6">
    <source>
        <dbReference type="Proteomes" id="UP000078240"/>
    </source>
</evidence>
<feature type="compositionally biased region" description="Basic and acidic residues" evidence="1">
    <location>
        <begin position="175"/>
        <end position="200"/>
    </location>
</feature>
<evidence type="ECO:0000313" key="4">
    <source>
        <dbReference type="EMBL" id="OAQ94479.1"/>
    </source>
</evidence>
<reference evidence="2" key="4">
    <citation type="submission" date="2023-11" db="EMBL/GenBank/DDBJ databases">
        <authorList>
            <person name="Beijen E."/>
            <person name="Ohm R.A."/>
        </authorList>
    </citation>
    <scope>NUCLEOTIDE SEQUENCE</scope>
    <source>
        <strain evidence="2">CBS 150709</strain>
    </source>
</reference>
<organism evidence="3 6">
    <name type="scientific">Purpureocillium lilacinum</name>
    <name type="common">Paecilomyces lilacinus</name>
    <dbReference type="NCBI Taxonomy" id="33203"/>
    <lineage>
        <taxon>Eukaryota</taxon>
        <taxon>Fungi</taxon>
        <taxon>Dikarya</taxon>
        <taxon>Ascomycota</taxon>
        <taxon>Pezizomycotina</taxon>
        <taxon>Sordariomycetes</taxon>
        <taxon>Hypocreomycetidae</taxon>
        <taxon>Hypocreales</taxon>
        <taxon>Ophiocordycipitaceae</taxon>
        <taxon>Purpureocillium</taxon>
    </lineage>
</organism>
<dbReference type="EMBL" id="JAWRVI010000097">
    <property type="protein sequence ID" value="KAK4077591.1"/>
    <property type="molecule type" value="Genomic_DNA"/>
</dbReference>
<dbReference type="Proteomes" id="UP000078240">
    <property type="component" value="Unassembled WGS sequence"/>
</dbReference>
<reference evidence="3 6" key="3">
    <citation type="submission" date="2016-01" db="EMBL/GenBank/DDBJ databases">
        <title>Biosynthesis of antibiotic leucinostatins and their inhibition on Phytophthora in bio-control Purpureocillium lilacinum.</title>
        <authorList>
            <person name="Wang G."/>
            <person name="Liu Z."/>
            <person name="Lin R."/>
            <person name="Li E."/>
            <person name="Mao Z."/>
            <person name="Ling J."/>
            <person name="Yin W."/>
            <person name="Xie B."/>
        </authorList>
    </citation>
    <scope>NUCLEOTIDE SEQUENCE [LARGE SCALE GENOMIC DNA]</scope>
    <source>
        <strain evidence="3">PLBJ-1</strain>
        <strain evidence="4">PLFJ-1</strain>
    </source>
</reference>
<dbReference type="EMBL" id="LCWV01000008">
    <property type="protein sequence ID" value="PWI70948.1"/>
    <property type="molecule type" value="Genomic_DNA"/>
</dbReference>
<keyword evidence="8" id="KW-1185">Reference proteome</keyword>
<dbReference type="OMA" id="WWNPFRR"/>
<comment type="caution">
    <text evidence="3">The sequence shown here is derived from an EMBL/GenBank/DDBJ whole genome shotgun (WGS) entry which is preliminary data.</text>
</comment>
<dbReference type="AlphaFoldDB" id="A0A179H8C3"/>
<reference evidence="5" key="1">
    <citation type="submission" date="2015-05" db="EMBL/GenBank/DDBJ databases">
        <authorList>
            <person name="Wang D.B."/>
            <person name="Wang M."/>
        </authorList>
    </citation>
    <scope>NUCLEOTIDE SEQUENCE</scope>
    <source>
        <strain evidence="5">36-1</strain>
    </source>
</reference>
<evidence type="ECO:0000313" key="5">
    <source>
        <dbReference type="EMBL" id="PWI70948.1"/>
    </source>
</evidence>